<dbReference type="InterPro" id="IPR050155">
    <property type="entry name" value="HAD-like_hydrolase_sf"/>
</dbReference>
<dbReference type="EMBL" id="JAWJZB010000003">
    <property type="protein sequence ID" value="MDV5087919.1"/>
    <property type="molecule type" value="Genomic_DNA"/>
</dbReference>
<name>A0ABU3Z7N3_9FIRM</name>
<gene>
    <name evidence="1" type="ORF">RVY80_03530</name>
</gene>
<proteinExistence type="predicted"/>
<dbReference type="Proteomes" id="UP001272515">
    <property type="component" value="Unassembled WGS sequence"/>
</dbReference>
<dbReference type="Pfam" id="PF13419">
    <property type="entry name" value="HAD_2"/>
    <property type="match status" value="1"/>
</dbReference>
<dbReference type="InterPro" id="IPR023198">
    <property type="entry name" value="PGP-like_dom2"/>
</dbReference>
<accession>A0ABU3Z7N3</accession>
<evidence type="ECO:0000313" key="1">
    <source>
        <dbReference type="EMBL" id="MDV5087919.1"/>
    </source>
</evidence>
<dbReference type="RefSeq" id="WP_317329723.1">
    <property type="nucleotide sequence ID" value="NZ_JAWJZA010000001.1"/>
</dbReference>
<reference evidence="1 2" key="1">
    <citation type="submission" date="2023-10" db="EMBL/GenBank/DDBJ databases">
        <title>Veillonella sp. nov., isolated from a pig farm feces dump.</title>
        <authorList>
            <person name="Chang Y.-H."/>
        </authorList>
    </citation>
    <scope>NUCLEOTIDE SEQUENCE [LARGE SCALE GENOMIC DNA]</scope>
    <source>
        <strain evidence="1 2">YH-vei2233</strain>
    </source>
</reference>
<dbReference type="InterPro" id="IPR036412">
    <property type="entry name" value="HAD-like_sf"/>
</dbReference>
<dbReference type="SFLD" id="SFLDG01129">
    <property type="entry name" value="C1.5:_HAD__Beta-PGM__Phosphata"/>
    <property type="match status" value="1"/>
</dbReference>
<dbReference type="InterPro" id="IPR041492">
    <property type="entry name" value="HAD_2"/>
</dbReference>
<keyword evidence="2" id="KW-1185">Reference proteome</keyword>
<dbReference type="PANTHER" id="PTHR43434:SF20">
    <property type="entry name" value="5'-NUCLEOTIDASE"/>
    <property type="match status" value="1"/>
</dbReference>
<dbReference type="Gene3D" id="1.10.150.240">
    <property type="entry name" value="Putative phosphatase, domain 2"/>
    <property type="match status" value="1"/>
</dbReference>
<comment type="caution">
    <text evidence="1">The sequence shown here is derived from an EMBL/GenBank/DDBJ whole genome shotgun (WGS) entry which is preliminary data.</text>
</comment>
<protein>
    <submittedName>
        <fullName evidence="1">HAD hydrolase-like protein</fullName>
    </submittedName>
</protein>
<organism evidence="1 2">
    <name type="scientific">Veillonella absiana</name>
    <dbReference type="NCBI Taxonomy" id="3079305"/>
    <lineage>
        <taxon>Bacteria</taxon>
        <taxon>Bacillati</taxon>
        <taxon>Bacillota</taxon>
        <taxon>Negativicutes</taxon>
        <taxon>Veillonellales</taxon>
        <taxon>Veillonellaceae</taxon>
        <taxon>Veillonella</taxon>
    </lineage>
</organism>
<dbReference type="SFLD" id="SFLDS00003">
    <property type="entry name" value="Haloacid_Dehalogenase"/>
    <property type="match status" value="1"/>
</dbReference>
<dbReference type="PANTHER" id="PTHR43434">
    <property type="entry name" value="PHOSPHOGLYCOLATE PHOSPHATASE"/>
    <property type="match status" value="1"/>
</dbReference>
<dbReference type="Gene3D" id="3.40.50.1000">
    <property type="entry name" value="HAD superfamily/HAD-like"/>
    <property type="match status" value="1"/>
</dbReference>
<dbReference type="InterPro" id="IPR023214">
    <property type="entry name" value="HAD_sf"/>
</dbReference>
<sequence length="227" mass="25646">MMKTVLFDLDGTLTDSREGIVNSIKYALNAFDYEIPDEDTLQLFLGPPIVESFQEHCGMTEEEARIAYKKFQERYGTLGKFENRVYDGISELLTKLRAEHYYVAVATAKPEHFAREILDHFYLTPYFNLIVGADAASGLIHKEDILKKALNLSGQPLQDKNGRRIAYMVGDRKYDVESANALGCISIGVTYGYGAESELLAANAEYLCDEPDEIAMTLDLEEMMVRR</sequence>
<evidence type="ECO:0000313" key="2">
    <source>
        <dbReference type="Proteomes" id="UP001272515"/>
    </source>
</evidence>
<dbReference type="SUPFAM" id="SSF56784">
    <property type="entry name" value="HAD-like"/>
    <property type="match status" value="1"/>
</dbReference>